<sequence>METHWNTIDSCPHAWAWNIVAGLATLPVYMDPNDLVIDMAALRASADMVYSTVDEHEITRSPRLLVRHNISVLLVINGIRQPLQPSTPGAPGIFIGLVPANEERTWPPLERVVATPTAHSHGTCSYLGIYRLLPLQYTLTYGQYMQLPPATRRHYESTRLYRDRVEGFCILGWNPANELVMYPALKLWQMIPGVVESAAWAKDL</sequence>
<dbReference type="EMBL" id="MU276483">
    <property type="protein sequence ID" value="KAI0038507.1"/>
    <property type="molecule type" value="Genomic_DNA"/>
</dbReference>
<comment type="caution">
    <text evidence="1">The sequence shown here is derived from an EMBL/GenBank/DDBJ whole genome shotgun (WGS) entry which is preliminary data.</text>
</comment>
<keyword evidence="2" id="KW-1185">Reference proteome</keyword>
<gene>
    <name evidence="1" type="ORF">FA95DRAFT_1613338</name>
</gene>
<reference evidence="1" key="1">
    <citation type="submission" date="2021-02" db="EMBL/GenBank/DDBJ databases">
        <authorList>
            <consortium name="DOE Joint Genome Institute"/>
            <person name="Ahrendt S."/>
            <person name="Looney B.P."/>
            <person name="Miyauchi S."/>
            <person name="Morin E."/>
            <person name="Drula E."/>
            <person name="Courty P.E."/>
            <person name="Chicoki N."/>
            <person name="Fauchery L."/>
            <person name="Kohler A."/>
            <person name="Kuo A."/>
            <person name="Labutti K."/>
            <person name="Pangilinan J."/>
            <person name="Lipzen A."/>
            <person name="Riley R."/>
            <person name="Andreopoulos W."/>
            <person name="He G."/>
            <person name="Johnson J."/>
            <person name="Barry K.W."/>
            <person name="Grigoriev I.V."/>
            <person name="Nagy L."/>
            <person name="Hibbett D."/>
            <person name="Henrissat B."/>
            <person name="Matheny P.B."/>
            <person name="Labbe J."/>
            <person name="Martin F."/>
        </authorList>
    </citation>
    <scope>NUCLEOTIDE SEQUENCE</scope>
    <source>
        <strain evidence="1">FP105234-sp</strain>
    </source>
</reference>
<dbReference type="Proteomes" id="UP000814033">
    <property type="component" value="Unassembled WGS sequence"/>
</dbReference>
<proteinExistence type="predicted"/>
<accession>A0ACB8R3N8</accession>
<organism evidence="1 2">
    <name type="scientific">Auriscalpium vulgare</name>
    <dbReference type="NCBI Taxonomy" id="40419"/>
    <lineage>
        <taxon>Eukaryota</taxon>
        <taxon>Fungi</taxon>
        <taxon>Dikarya</taxon>
        <taxon>Basidiomycota</taxon>
        <taxon>Agaricomycotina</taxon>
        <taxon>Agaricomycetes</taxon>
        <taxon>Russulales</taxon>
        <taxon>Auriscalpiaceae</taxon>
        <taxon>Auriscalpium</taxon>
    </lineage>
</organism>
<reference evidence="1" key="2">
    <citation type="journal article" date="2022" name="New Phytol.">
        <title>Evolutionary transition to the ectomycorrhizal habit in the genomes of a hyperdiverse lineage of mushroom-forming fungi.</title>
        <authorList>
            <person name="Looney B."/>
            <person name="Miyauchi S."/>
            <person name="Morin E."/>
            <person name="Drula E."/>
            <person name="Courty P.E."/>
            <person name="Kohler A."/>
            <person name="Kuo A."/>
            <person name="LaButti K."/>
            <person name="Pangilinan J."/>
            <person name="Lipzen A."/>
            <person name="Riley R."/>
            <person name="Andreopoulos W."/>
            <person name="He G."/>
            <person name="Johnson J."/>
            <person name="Nolan M."/>
            <person name="Tritt A."/>
            <person name="Barry K.W."/>
            <person name="Grigoriev I.V."/>
            <person name="Nagy L.G."/>
            <person name="Hibbett D."/>
            <person name="Henrissat B."/>
            <person name="Matheny P.B."/>
            <person name="Labbe J."/>
            <person name="Martin F.M."/>
        </authorList>
    </citation>
    <scope>NUCLEOTIDE SEQUENCE</scope>
    <source>
        <strain evidence="1">FP105234-sp</strain>
    </source>
</reference>
<name>A0ACB8R3N8_9AGAM</name>
<evidence type="ECO:0000313" key="1">
    <source>
        <dbReference type="EMBL" id="KAI0038507.1"/>
    </source>
</evidence>
<evidence type="ECO:0000313" key="2">
    <source>
        <dbReference type="Proteomes" id="UP000814033"/>
    </source>
</evidence>
<protein>
    <submittedName>
        <fullName evidence="1">Uncharacterized protein</fullName>
    </submittedName>
</protein>